<organism evidence="2 3">
    <name type="scientific">Hydnum rufescens UP504</name>
    <dbReference type="NCBI Taxonomy" id="1448309"/>
    <lineage>
        <taxon>Eukaryota</taxon>
        <taxon>Fungi</taxon>
        <taxon>Dikarya</taxon>
        <taxon>Basidiomycota</taxon>
        <taxon>Agaricomycotina</taxon>
        <taxon>Agaricomycetes</taxon>
        <taxon>Cantharellales</taxon>
        <taxon>Hydnaceae</taxon>
        <taxon>Hydnum</taxon>
    </lineage>
</organism>
<dbReference type="AlphaFoldDB" id="A0A9P6B0R3"/>
<reference evidence="2" key="1">
    <citation type="journal article" date="2020" name="Nat. Commun.">
        <title>Large-scale genome sequencing of mycorrhizal fungi provides insights into the early evolution of symbiotic traits.</title>
        <authorList>
            <person name="Miyauchi S."/>
            <person name="Kiss E."/>
            <person name="Kuo A."/>
            <person name="Drula E."/>
            <person name="Kohler A."/>
            <person name="Sanchez-Garcia M."/>
            <person name="Morin E."/>
            <person name="Andreopoulos B."/>
            <person name="Barry K.W."/>
            <person name="Bonito G."/>
            <person name="Buee M."/>
            <person name="Carver A."/>
            <person name="Chen C."/>
            <person name="Cichocki N."/>
            <person name="Clum A."/>
            <person name="Culley D."/>
            <person name="Crous P.W."/>
            <person name="Fauchery L."/>
            <person name="Girlanda M."/>
            <person name="Hayes R.D."/>
            <person name="Keri Z."/>
            <person name="LaButti K."/>
            <person name="Lipzen A."/>
            <person name="Lombard V."/>
            <person name="Magnuson J."/>
            <person name="Maillard F."/>
            <person name="Murat C."/>
            <person name="Nolan M."/>
            <person name="Ohm R.A."/>
            <person name="Pangilinan J."/>
            <person name="Pereira M.F."/>
            <person name="Perotto S."/>
            <person name="Peter M."/>
            <person name="Pfister S."/>
            <person name="Riley R."/>
            <person name="Sitrit Y."/>
            <person name="Stielow J.B."/>
            <person name="Szollosi G."/>
            <person name="Zifcakova L."/>
            <person name="Stursova M."/>
            <person name="Spatafora J.W."/>
            <person name="Tedersoo L."/>
            <person name="Vaario L.M."/>
            <person name="Yamada A."/>
            <person name="Yan M."/>
            <person name="Wang P."/>
            <person name="Xu J."/>
            <person name="Bruns T."/>
            <person name="Baldrian P."/>
            <person name="Vilgalys R."/>
            <person name="Dunand C."/>
            <person name="Henrissat B."/>
            <person name="Grigoriev I.V."/>
            <person name="Hibbett D."/>
            <person name="Nagy L.G."/>
            <person name="Martin F.M."/>
        </authorList>
    </citation>
    <scope>NUCLEOTIDE SEQUENCE</scope>
    <source>
        <strain evidence="2">UP504</strain>
    </source>
</reference>
<sequence length="89" mass="9803">MVPTFRMVGPTPQELTQEPAPGPSTPSPHHALSSHCVLCRRSRLSQLPFSDIFPFMKHLPFISHCLSTCIEDAVNGLDSHVNFGTSRGF</sequence>
<gene>
    <name evidence="2" type="ORF">BS47DRAFT_766556</name>
</gene>
<proteinExistence type="predicted"/>
<protein>
    <submittedName>
        <fullName evidence="2">Uncharacterized protein</fullName>
    </submittedName>
</protein>
<evidence type="ECO:0000256" key="1">
    <source>
        <dbReference type="SAM" id="MobiDB-lite"/>
    </source>
</evidence>
<keyword evidence="3" id="KW-1185">Reference proteome</keyword>
<dbReference type="Proteomes" id="UP000886523">
    <property type="component" value="Unassembled WGS sequence"/>
</dbReference>
<accession>A0A9P6B0R3</accession>
<name>A0A9P6B0R3_9AGAM</name>
<feature type="region of interest" description="Disordered" evidence="1">
    <location>
        <begin position="1"/>
        <end position="32"/>
    </location>
</feature>
<dbReference type="OrthoDB" id="5599874at2759"/>
<evidence type="ECO:0000313" key="2">
    <source>
        <dbReference type="EMBL" id="KAF9515553.1"/>
    </source>
</evidence>
<dbReference type="EMBL" id="MU128948">
    <property type="protein sequence ID" value="KAF9515553.1"/>
    <property type="molecule type" value="Genomic_DNA"/>
</dbReference>
<comment type="caution">
    <text evidence="2">The sequence shown here is derived from an EMBL/GenBank/DDBJ whole genome shotgun (WGS) entry which is preliminary data.</text>
</comment>
<evidence type="ECO:0000313" key="3">
    <source>
        <dbReference type="Proteomes" id="UP000886523"/>
    </source>
</evidence>